<sequence length="109" mass="11881">MRGLTKGIAKPALLWALHFTLIYALISAACAPRALLGQDHLLIIAVVLTLAMAMVQIFWMWRGAHSGRRSDLNRDETALLRAGWWTGLISLIATLANLTPVLILPGCHG</sequence>
<evidence type="ECO:0000313" key="2">
    <source>
        <dbReference type="EMBL" id="WCE71025.1"/>
    </source>
</evidence>
<evidence type="ECO:0000313" key="3">
    <source>
        <dbReference type="Proteomes" id="UP001210770"/>
    </source>
</evidence>
<accession>A0AAX3LR24</accession>
<organism evidence="2 3">
    <name type="scientific">Sulfitobacter faviae</name>
    <dbReference type="NCBI Taxonomy" id="1775881"/>
    <lineage>
        <taxon>Bacteria</taxon>
        <taxon>Pseudomonadati</taxon>
        <taxon>Pseudomonadota</taxon>
        <taxon>Alphaproteobacteria</taxon>
        <taxon>Rhodobacterales</taxon>
        <taxon>Roseobacteraceae</taxon>
        <taxon>Sulfitobacter</taxon>
    </lineage>
</organism>
<name>A0AAX3LR24_9RHOB</name>
<keyword evidence="1" id="KW-1133">Transmembrane helix</keyword>
<feature type="transmembrane region" description="Helical" evidence="1">
    <location>
        <begin position="41"/>
        <end position="61"/>
    </location>
</feature>
<keyword evidence="1" id="KW-0472">Membrane</keyword>
<feature type="transmembrane region" description="Helical" evidence="1">
    <location>
        <begin position="82"/>
        <end position="103"/>
    </location>
</feature>
<dbReference type="EMBL" id="CP116423">
    <property type="protein sequence ID" value="WCE71025.1"/>
    <property type="molecule type" value="Genomic_DNA"/>
</dbReference>
<reference evidence="2" key="1">
    <citation type="submission" date="2023-01" db="EMBL/GenBank/DDBJ databases">
        <title>Comparative genomic analysis of cold water coral derived Sulfitobacter faviae: insights into their metabolism and habitat adaptation.</title>
        <authorList>
            <person name="Guo Y."/>
            <person name="Lin S."/>
            <person name="Huang Z."/>
            <person name="Tang K."/>
            <person name="Wang X."/>
        </authorList>
    </citation>
    <scope>NUCLEOTIDE SEQUENCE</scope>
    <source>
        <strain evidence="2">SCSIO W_1865</strain>
    </source>
</reference>
<feature type="transmembrane region" description="Helical" evidence="1">
    <location>
        <begin position="12"/>
        <end position="35"/>
    </location>
</feature>
<dbReference type="AlphaFoldDB" id="A0AAX3LR24"/>
<evidence type="ECO:0000256" key="1">
    <source>
        <dbReference type="SAM" id="Phobius"/>
    </source>
</evidence>
<dbReference type="PROSITE" id="PS51257">
    <property type="entry name" value="PROKAR_LIPOPROTEIN"/>
    <property type="match status" value="1"/>
</dbReference>
<dbReference type="RefSeq" id="WP_271689213.1">
    <property type="nucleotide sequence ID" value="NZ_CP116423.1"/>
</dbReference>
<dbReference type="Proteomes" id="UP001210770">
    <property type="component" value="Chromosome"/>
</dbReference>
<proteinExistence type="predicted"/>
<protein>
    <submittedName>
        <fullName evidence="2">Uncharacterized protein</fullName>
    </submittedName>
</protein>
<keyword evidence="1" id="KW-0812">Transmembrane</keyword>
<gene>
    <name evidence="2" type="ORF">PL336_04065</name>
</gene>